<dbReference type="Gene3D" id="3.40.50.720">
    <property type="entry name" value="NAD(P)-binding Rossmann-like Domain"/>
    <property type="match status" value="1"/>
</dbReference>
<evidence type="ECO:0000313" key="3">
    <source>
        <dbReference type="Proteomes" id="UP000428333"/>
    </source>
</evidence>
<name>A0A6A4L428_9ERIC</name>
<protein>
    <recommendedName>
        <fullName evidence="1">NmrA-like domain-containing protein</fullName>
    </recommendedName>
</protein>
<reference evidence="2 3" key="1">
    <citation type="journal article" date="2019" name="Genome Biol. Evol.">
        <title>The Rhododendron genome and chromosomal organization provide insight into shared whole-genome duplications across the heath family (Ericaceae).</title>
        <authorList>
            <person name="Soza V.L."/>
            <person name="Lindsley D."/>
            <person name="Waalkes A."/>
            <person name="Ramage E."/>
            <person name="Patwardhan R.P."/>
            <person name="Burton J.N."/>
            <person name="Adey A."/>
            <person name="Kumar A."/>
            <person name="Qiu R."/>
            <person name="Shendure J."/>
            <person name="Hall B."/>
        </authorList>
    </citation>
    <scope>NUCLEOTIDE SEQUENCE [LARGE SCALE GENOMIC DNA]</scope>
    <source>
        <strain evidence="2">RSF 1966-606</strain>
    </source>
</reference>
<evidence type="ECO:0000313" key="2">
    <source>
        <dbReference type="EMBL" id="KAE9454383.1"/>
    </source>
</evidence>
<dbReference type="PANTHER" id="PTHR43349">
    <property type="entry name" value="PINORESINOL REDUCTASE-RELATED"/>
    <property type="match status" value="1"/>
</dbReference>
<proteinExistence type="predicted"/>
<dbReference type="SUPFAM" id="SSF51735">
    <property type="entry name" value="NAD(P)-binding Rossmann-fold domains"/>
    <property type="match status" value="1"/>
</dbReference>
<dbReference type="PANTHER" id="PTHR43349:SF16">
    <property type="entry name" value="LEUCANTHOCYANIDIN REDUCTASE"/>
    <property type="match status" value="1"/>
</dbReference>
<feature type="domain" description="NmrA-like" evidence="1">
    <location>
        <begin position="16"/>
        <end position="157"/>
    </location>
</feature>
<dbReference type="InterPro" id="IPR036291">
    <property type="entry name" value="NAD(P)-bd_dom_sf"/>
</dbReference>
<dbReference type="OrthoDB" id="419598at2759"/>
<dbReference type="InterPro" id="IPR008030">
    <property type="entry name" value="NmrA-like"/>
</dbReference>
<dbReference type="EMBL" id="QEFC01002120">
    <property type="protein sequence ID" value="KAE9454383.1"/>
    <property type="molecule type" value="Genomic_DNA"/>
</dbReference>
<dbReference type="Pfam" id="PF05368">
    <property type="entry name" value="NmrA"/>
    <property type="match status" value="1"/>
</dbReference>
<keyword evidence="3" id="KW-1185">Reference proteome</keyword>
<dbReference type="InterPro" id="IPR050608">
    <property type="entry name" value="NmrA-type/Isoflavone_red_sf"/>
</dbReference>
<evidence type="ECO:0000259" key="1">
    <source>
        <dbReference type="Pfam" id="PF05368"/>
    </source>
</evidence>
<dbReference type="Proteomes" id="UP000428333">
    <property type="component" value="Linkage Group LG08"/>
</dbReference>
<gene>
    <name evidence="2" type="ORF">C3L33_13721</name>
</gene>
<feature type="non-terminal residue" evidence="2">
    <location>
        <position position="1"/>
    </location>
</feature>
<sequence>MTVSTCIASGGAAKGQRVLIIGATGFIGQFIAEASLSGGRPTYLLVRSSSSNAKTMKVLQDKGAMIIHGVMKDEELMEKILKENEIDIVISAVGGQNILDQLNLVRAIKSVGTIKRFLPSEFGHDVDRADPVEPGLTMYDEKRKVRRLIEELGIPLPRVTVSEDDLLAAAAVNIIPQSIVASFTHDIFIRGCQVNFSIDGPKEVEVCDLYPDESFKTVEDCFEDYMIRVDDTSKGVANGIVAQNHVVDALPITAMCA</sequence>
<accession>A0A6A4L428</accession>
<organism evidence="2 3">
    <name type="scientific">Rhododendron williamsianum</name>
    <dbReference type="NCBI Taxonomy" id="262921"/>
    <lineage>
        <taxon>Eukaryota</taxon>
        <taxon>Viridiplantae</taxon>
        <taxon>Streptophyta</taxon>
        <taxon>Embryophyta</taxon>
        <taxon>Tracheophyta</taxon>
        <taxon>Spermatophyta</taxon>
        <taxon>Magnoliopsida</taxon>
        <taxon>eudicotyledons</taxon>
        <taxon>Gunneridae</taxon>
        <taxon>Pentapetalae</taxon>
        <taxon>asterids</taxon>
        <taxon>Ericales</taxon>
        <taxon>Ericaceae</taxon>
        <taxon>Ericoideae</taxon>
        <taxon>Rhodoreae</taxon>
        <taxon>Rhododendron</taxon>
    </lineage>
</organism>
<comment type="caution">
    <text evidence="2">The sequence shown here is derived from an EMBL/GenBank/DDBJ whole genome shotgun (WGS) entry which is preliminary data.</text>
</comment>
<dbReference type="AlphaFoldDB" id="A0A6A4L428"/>